<evidence type="ECO:0000256" key="1">
    <source>
        <dbReference type="SAM" id="Phobius"/>
    </source>
</evidence>
<keyword evidence="3" id="KW-1185">Reference proteome</keyword>
<sequence length="164" mass="17959">MLLRLIKVLVSLAFGGFAALVCFNNYQDAPANLAYIETVISMVDTFPTSPKFRAVFPLETAPTFLTIILAIEGFIALLLVLGSLRMLVSIHRPAASFNRSKAITSFSFCIAILLWFGIFVTGAGEWFLAWQSPVGRGAIDTSYNISIIAFLGLIFVNQKEEDDG</sequence>
<feature type="transmembrane region" description="Helical" evidence="1">
    <location>
        <begin position="141"/>
        <end position="157"/>
    </location>
</feature>
<proteinExistence type="predicted"/>
<keyword evidence="1" id="KW-0472">Membrane</keyword>
<reference evidence="2 3" key="1">
    <citation type="submission" date="2016-10" db="EMBL/GenBank/DDBJ databases">
        <authorList>
            <person name="Varghese N."/>
            <person name="Submissions S."/>
        </authorList>
    </citation>
    <scope>NUCLEOTIDE SEQUENCE [LARGE SCALE GENOMIC DNA]</scope>
    <source>
        <strain evidence="2 3">DSM 16392</strain>
    </source>
</reference>
<dbReference type="EMBL" id="FOSK01000004">
    <property type="protein sequence ID" value="SFK37006.1"/>
    <property type="molecule type" value="Genomic_DNA"/>
</dbReference>
<protein>
    <submittedName>
        <fullName evidence="2">Predicted small integral membrane protein</fullName>
    </submittedName>
</protein>
<dbReference type="RefSeq" id="WP_093518973.1">
    <property type="nucleotide sequence ID" value="NZ_FOSK01000004.1"/>
</dbReference>
<dbReference type="InterPro" id="IPR018681">
    <property type="entry name" value="DUF2165_transmembrane"/>
</dbReference>
<dbReference type="Proteomes" id="UP000199598">
    <property type="component" value="Unassembled WGS sequence"/>
</dbReference>
<comment type="caution">
    <text evidence="2">The sequence shown here is derived from an EMBL/GenBank/DDBJ whole genome shotgun (WGS) entry which is preliminary data.</text>
</comment>
<dbReference type="Pfam" id="PF09933">
    <property type="entry name" value="DUF2165"/>
    <property type="match status" value="1"/>
</dbReference>
<evidence type="ECO:0000313" key="2">
    <source>
        <dbReference type="EMBL" id="SFK37006.1"/>
    </source>
</evidence>
<evidence type="ECO:0000313" key="3">
    <source>
        <dbReference type="Proteomes" id="UP000199598"/>
    </source>
</evidence>
<organism evidence="2 3">
    <name type="scientific">Pseudovibrio ascidiaceicola</name>
    <dbReference type="NCBI Taxonomy" id="285279"/>
    <lineage>
        <taxon>Bacteria</taxon>
        <taxon>Pseudomonadati</taxon>
        <taxon>Pseudomonadota</taxon>
        <taxon>Alphaproteobacteria</taxon>
        <taxon>Hyphomicrobiales</taxon>
        <taxon>Stappiaceae</taxon>
        <taxon>Pseudovibrio</taxon>
    </lineage>
</organism>
<keyword evidence="1" id="KW-0812">Transmembrane</keyword>
<gene>
    <name evidence="2" type="ORF">SAMN04488518_104314</name>
</gene>
<feature type="transmembrane region" description="Helical" evidence="1">
    <location>
        <begin position="60"/>
        <end position="81"/>
    </location>
</feature>
<accession>A0A1I3Z0I8</accession>
<name>A0A1I3Z0I8_9HYPH</name>
<feature type="transmembrane region" description="Helical" evidence="1">
    <location>
        <begin position="102"/>
        <end position="129"/>
    </location>
</feature>
<keyword evidence="1" id="KW-1133">Transmembrane helix</keyword>